<dbReference type="InterPro" id="IPR006195">
    <property type="entry name" value="aa-tRNA-synth_II"/>
</dbReference>
<keyword evidence="3" id="KW-0547">Nucleotide-binding</keyword>
<keyword evidence="13" id="KW-1185">Reference proteome</keyword>
<evidence type="ECO:0000256" key="3">
    <source>
        <dbReference type="ARBA" id="ARBA00022741"/>
    </source>
</evidence>
<dbReference type="GO" id="GO:0005739">
    <property type="term" value="C:mitochondrion"/>
    <property type="evidence" value="ECO:0007669"/>
    <property type="project" value="TreeGrafter"/>
</dbReference>
<dbReference type="CDD" id="cd00779">
    <property type="entry name" value="ProRS_core_prok"/>
    <property type="match status" value="1"/>
</dbReference>
<dbReference type="InterPro" id="IPR036621">
    <property type="entry name" value="Anticodon-bd_dom_sf"/>
</dbReference>
<dbReference type="Proteomes" id="UP000245119">
    <property type="component" value="Linkage Group LG10"/>
</dbReference>
<evidence type="ECO:0000259" key="11">
    <source>
        <dbReference type="PROSITE" id="PS50862"/>
    </source>
</evidence>
<dbReference type="InterPro" id="IPR050062">
    <property type="entry name" value="Pro-tRNA_synthetase"/>
</dbReference>
<dbReference type="AlphaFoldDB" id="A0A2T7NS26"/>
<name>A0A2T7NS26_POMCA</name>
<comment type="catalytic activity">
    <reaction evidence="8">
        <text>tRNA(Pro) + L-proline + ATP = L-prolyl-tRNA(Pro) + AMP + diphosphate</text>
        <dbReference type="Rhea" id="RHEA:14305"/>
        <dbReference type="Rhea" id="RHEA-COMP:9700"/>
        <dbReference type="Rhea" id="RHEA-COMP:9702"/>
        <dbReference type="ChEBI" id="CHEBI:30616"/>
        <dbReference type="ChEBI" id="CHEBI:33019"/>
        <dbReference type="ChEBI" id="CHEBI:60039"/>
        <dbReference type="ChEBI" id="CHEBI:78442"/>
        <dbReference type="ChEBI" id="CHEBI:78532"/>
        <dbReference type="ChEBI" id="CHEBI:456215"/>
        <dbReference type="EC" id="6.1.1.15"/>
    </reaction>
</comment>
<dbReference type="STRING" id="400727.A0A2T7NS26"/>
<dbReference type="SUPFAM" id="SSF55681">
    <property type="entry name" value="Class II aaRS and biotin synthetases"/>
    <property type="match status" value="1"/>
</dbReference>
<dbReference type="OrthoDB" id="10267474at2759"/>
<feature type="domain" description="Aminoacyl-transfer RNA synthetases class-II family profile" evidence="11">
    <location>
        <begin position="79"/>
        <end position="382"/>
    </location>
</feature>
<evidence type="ECO:0000256" key="9">
    <source>
        <dbReference type="ARBA" id="ARBA00071545"/>
    </source>
</evidence>
<dbReference type="FunFam" id="3.30.930.10:FF:000042">
    <property type="entry name" value="probable proline--tRNA ligase, mitochondrial"/>
    <property type="match status" value="1"/>
</dbReference>
<comment type="caution">
    <text evidence="12">The sequence shown here is derived from an EMBL/GenBank/DDBJ whole genome shotgun (WGS) entry which is preliminary data.</text>
</comment>
<keyword evidence="5" id="KW-0648">Protein biosynthesis</keyword>
<proteinExistence type="predicted"/>
<dbReference type="Pfam" id="PF00587">
    <property type="entry name" value="tRNA-synt_2b"/>
    <property type="match status" value="1"/>
</dbReference>
<dbReference type="Pfam" id="PF03129">
    <property type="entry name" value="HGTP_anticodon"/>
    <property type="match status" value="1"/>
</dbReference>
<evidence type="ECO:0000313" key="13">
    <source>
        <dbReference type="Proteomes" id="UP000245119"/>
    </source>
</evidence>
<gene>
    <name evidence="12" type="ORF">C0Q70_17228</name>
</gene>
<dbReference type="EC" id="6.1.1.15" evidence="1"/>
<dbReference type="Gene3D" id="3.40.50.800">
    <property type="entry name" value="Anticodon-binding domain"/>
    <property type="match status" value="1"/>
</dbReference>
<dbReference type="PANTHER" id="PTHR42753:SF10">
    <property type="entry name" value="PROLINE--TRNA LIGASE, MITOCHONDRIAL-RELATED"/>
    <property type="match status" value="1"/>
</dbReference>
<dbReference type="GO" id="GO:0004827">
    <property type="term" value="F:proline-tRNA ligase activity"/>
    <property type="evidence" value="ECO:0007669"/>
    <property type="project" value="UniProtKB-EC"/>
</dbReference>
<dbReference type="PRINTS" id="PR01046">
    <property type="entry name" value="TRNASYNTHPRO"/>
</dbReference>
<dbReference type="InterPro" id="IPR004154">
    <property type="entry name" value="Anticodon-bd"/>
</dbReference>
<feature type="compositionally biased region" description="Basic and acidic residues" evidence="10">
    <location>
        <begin position="31"/>
        <end position="45"/>
    </location>
</feature>
<keyword evidence="6" id="KW-0030">Aminoacyl-tRNA synthetase</keyword>
<dbReference type="InterPro" id="IPR002316">
    <property type="entry name" value="Pro-tRNA-ligase_IIa"/>
</dbReference>
<evidence type="ECO:0000256" key="1">
    <source>
        <dbReference type="ARBA" id="ARBA00012831"/>
    </source>
</evidence>
<evidence type="ECO:0000256" key="7">
    <source>
        <dbReference type="ARBA" id="ARBA00029731"/>
    </source>
</evidence>
<reference evidence="12 13" key="1">
    <citation type="submission" date="2018-04" db="EMBL/GenBank/DDBJ databases">
        <title>The genome of golden apple snail Pomacea canaliculata provides insight into stress tolerance and invasive adaptation.</title>
        <authorList>
            <person name="Liu C."/>
            <person name="Liu B."/>
            <person name="Ren Y."/>
            <person name="Zhang Y."/>
            <person name="Wang H."/>
            <person name="Li S."/>
            <person name="Jiang F."/>
            <person name="Yin L."/>
            <person name="Zhang G."/>
            <person name="Qian W."/>
            <person name="Fan W."/>
        </authorList>
    </citation>
    <scope>NUCLEOTIDE SEQUENCE [LARGE SCALE GENOMIC DNA]</scope>
    <source>
        <strain evidence="12">SZHN2017</strain>
        <tissue evidence="12">Muscle</tissue>
    </source>
</reference>
<dbReference type="SUPFAM" id="SSF52954">
    <property type="entry name" value="Class II aaRS ABD-related"/>
    <property type="match status" value="1"/>
</dbReference>
<dbReference type="InterPro" id="IPR002314">
    <property type="entry name" value="aa-tRNA-synt_IIb"/>
</dbReference>
<dbReference type="InterPro" id="IPR033730">
    <property type="entry name" value="ProRS_core_prok"/>
</dbReference>
<dbReference type="GO" id="GO:0006433">
    <property type="term" value="P:prolyl-tRNA aminoacylation"/>
    <property type="evidence" value="ECO:0007669"/>
    <property type="project" value="InterPro"/>
</dbReference>
<dbReference type="PROSITE" id="PS50862">
    <property type="entry name" value="AA_TRNA_LIGASE_II"/>
    <property type="match status" value="1"/>
</dbReference>
<dbReference type="EMBL" id="PZQS01000010">
    <property type="protein sequence ID" value="PVD23952.1"/>
    <property type="molecule type" value="Genomic_DNA"/>
</dbReference>
<dbReference type="InterPro" id="IPR045864">
    <property type="entry name" value="aa-tRNA-synth_II/BPL/LPL"/>
</dbReference>
<feature type="region of interest" description="Disordered" evidence="10">
    <location>
        <begin position="25"/>
        <end position="52"/>
    </location>
</feature>
<dbReference type="PANTHER" id="PTHR42753">
    <property type="entry name" value="MITOCHONDRIAL RIBOSOME PROTEIN L39/PROLYL-TRNA LIGASE FAMILY MEMBER"/>
    <property type="match status" value="1"/>
</dbReference>
<evidence type="ECO:0000256" key="5">
    <source>
        <dbReference type="ARBA" id="ARBA00022917"/>
    </source>
</evidence>
<evidence type="ECO:0000256" key="4">
    <source>
        <dbReference type="ARBA" id="ARBA00022840"/>
    </source>
</evidence>
<dbReference type="GO" id="GO:0005524">
    <property type="term" value="F:ATP binding"/>
    <property type="evidence" value="ECO:0007669"/>
    <property type="project" value="UniProtKB-KW"/>
</dbReference>
<accession>A0A2T7NS26</accession>
<evidence type="ECO:0000256" key="8">
    <source>
        <dbReference type="ARBA" id="ARBA00047671"/>
    </source>
</evidence>
<keyword evidence="2" id="KW-0436">Ligase</keyword>
<protein>
    <recommendedName>
        <fullName evidence="9">Probable proline--tRNA ligase, mitochondrial</fullName>
        <ecNumber evidence="1">6.1.1.15</ecNumber>
    </recommendedName>
    <alternativeName>
        <fullName evidence="7">Prolyl-tRNA synthetase</fullName>
    </alternativeName>
</protein>
<organism evidence="12 13">
    <name type="scientific">Pomacea canaliculata</name>
    <name type="common">Golden apple snail</name>
    <dbReference type="NCBI Taxonomy" id="400727"/>
    <lineage>
        <taxon>Eukaryota</taxon>
        <taxon>Metazoa</taxon>
        <taxon>Spiralia</taxon>
        <taxon>Lophotrochozoa</taxon>
        <taxon>Mollusca</taxon>
        <taxon>Gastropoda</taxon>
        <taxon>Caenogastropoda</taxon>
        <taxon>Architaenioglossa</taxon>
        <taxon>Ampullarioidea</taxon>
        <taxon>Ampullariidae</taxon>
        <taxon>Pomacea</taxon>
    </lineage>
</organism>
<evidence type="ECO:0000313" key="12">
    <source>
        <dbReference type="EMBL" id="PVD23952.1"/>
    </source>
</evidence>
<evidence type="ECO:0000256" key="6">
    <source>
        <dbReference type="ARBA" id="ARBA00023146"/>
    </source>
</evidence>
<keyword evidence="4" id="KW-0067">ATP-binding</keyword>
<evidence type="ECO:0000256" key="2">
    <source>
        <dbReference type="ARBA" id="ARBA00022598"/>
    </source>
</evidence>
<dbReference type="Gene3D" id="3.30.930.10">
    <property type="entry name" value="Bira Bifunctional Protein, Domain 2"/>
    <property type="match status" value="1"/>
</dbReference>
<evidence type="ECO:0000256" key="10">
    <source>
        <dbReference type="SAM" id="MobiDB-lite"/>
    </source>
</evidence>
<sequence>MVTLGHLRCALGAQYVLRTTARGCSTPSAHADARSEVRSNGDARSDGVVPRRAVVPGGRSPRLYVSKLFLSFGRSEPHDKLACKSQKLMLQNDVMDICHSGAYHLLPLGQRALEKLIRLIDWEMSTVGGQKISMVTIAPADMWRKTGRWESTGKEMFKLQDRHGMEFCLGPTHEELVTSIFASRCPLSYRRLPILLYQISRKFRDEIQPKHGLLRAREFEMKDMYSFHTDEASAMETYHSLCEAYSRIFDRLSVPYVKVRGSTGNIGGSLSHEFHYLAPVGEDKLLLCSHCGVQVNKEMADSVEKDCLNSGHDCQLQEVSGTEVGHCFYLGTKYSSVFNALFEMQLARSSELTHMGCFGLGVTRILQAGLEVLSSDSHLRWPSLLAPYQVCIIPQKEGFEAEIYAELADDLSDQLTQLPALHGEVVIDDRTQLSIGHRVYDALQIGYPYIVILGKKARGNPCIVEVQNTISGERNFLSRDQLWDLMSSVVTL</sequence>